<dbReference type="AlphaFoldDB" id="A0A537IPJ1"/>
<sequence>MLGDHSQLAGAALVLADMGLIGVAAARQWSSFGLGLLAAALIALTPAHFMYAHSAPQALAILPFVLFWLLAVAAFERRGQLLALLVGGLALGIGCYSARPAIVLMPLYLAMTIALAGWRGGHRAWATIVFAFVLSTLPALIWLAWHPDMYATYINRYGLYDASHLNPLQGAKDFLNYNNVQERISIYWDYFDPVYIFGVLPVALALFLPAGVYQLLKRRTPMDILLIAGLLTSPVAAVLANERYIVRRQLVIIPFAILIAVAGVDGLLRNRSLVWRAVAVAGLLAIPLEVILSAFSAL</sequence>
<evidence type="ECO:0000313" key="2">
    <source>
        <dbReference type="EMBL" id="TMI73137.1"/>
    </source>
</evidence>
<gene>
    <name evidence="2" type="ORF">E6H05_10140</name>
</gene>
<keyword evidence="1" id="KW-0812">Transmembrane</keyword>
<keyword evidence="1" id="KW-1133">Transmembrane helix</keyword>
<feature type="transmembrane region" description="Helical" evidence="1">
    <location>
        <begin position="32"/>
        <end position="51"/>
    </location>
</feature>
<feature type="transmembrane region" description="Helical" evidence="1">
    <location>
        <begin position="222"/>
        <end position="239"/>
    </location>
</feature>
<protein>
    <recommendedName>
        <fullName evidence="4">Glycosyltransferase RgtA/B/C/D-like domain-containing protein</fullName>
    </recommendedName>
</protein>
<name>A0A537IPJ1_9BACT</name>
<reference evidence="2 3" key="1">
    <citation type="journal article" date="2019" name="Nat. Microbiol.">
        <title>Mediterranean grassland soil C-N compound turnover is dependent on rainfall and depth, and is mediated by genomically divergent microorganisms.</title>
        <authorList>
            <person name="Diamond S."/>
            <person name="Andeer P.F."/>
            <person name="Li Z."/>
            <person name="Crits-Christoph A."/>
            <person name="Burstein D."/>
            <person name="Anantharaman K."/>
            <person name="Lane K.R."/>
            <person name="Thomas B.C."/>
            <person name="Pan C."/>
            <person name="Northen T.R."/>
            <person name="Banfield J.F."/>
        </authorList>
    </citation>
    <scope>NUCLEOTIDE SEQUENCE [LARGE SCALE GENOMIC DNA]</scope>
    <source>
        <strain evidence="2">NP_8</strain>
    </source>
</reference>
<feature type="transmembrane region" description="Helical" evidence="1">
    <location>
        <begin position="6"/>
        <end position="25"/>
    </location>
</feature>
<proteinExistence type="predicted"/>
<keyword evidence="1" id="KW-0472">Membrane</keyword>
<organism evidence="2 3">
    <name type="scientific">Candidatus Segetimicrobium genomatis</name>
    <dbReference type="NCBI Taxonomy" id="2569760"/>
    <lineage>
        <taxon>Bacteria</taxon>
        <taxon>Bacillati</taxon>
        <taxon>Candidatus Sysuimicrobiota</taxon>
        <taxon>Candidatus Sysuimicrobiia</taxon>
        <taxon>Candidatus Sysuimicrobiales</taxon>
        <taxon>Candidatus Segetimicrobiaceae</taxon>
        <taxon>Candidatus Segetimicrobium</taxon>
    </lineage>
</organism>
<dbReference type="Proteomes" id="UP000318834">
    <property type="component" value="Unassembled WGS sequence"/>
</dbReference>
<feature type="transmembrane region" description="Helical" evidence="1">
    <location>
        <begin position="57"/>
        <end position="75"/>
    </location>
</feature>
<feature type="transmembrane region" description="Helical" evidence="1">
    <location>
        <begin position="82"/>
        <end position="104"/>
    </location>
</feature>
<evidence type="ECO:0000256" key="1">
    <source>
        <dbReference type="SAM" id="Phobius"/>
    </source>
</evidence>
<feature type="transmembrane region" description="Helical" evidence="1">
    <location>
        <begin position="251"/>
        <end position="268"/>
    </location>
</feature>
<feature type="transmembrane region" description="Helical" evidence="1">
    <location>
        <begin position="274"/>
        <end position="295"/>
    </location>
</feature>
<evidence type="ECO:0000313" key="3">
    <source>
        <dbReference type="Proteomes" id="UP000318834"/>
    </source>
</evidence>
<accession>A0A537IPJ1</accession>
<comment type="caution">
    <text evidence="2">The sequence shown here is derived from an EMBL/GenBank/DDBJ whole genome shotgun (WGS) entry which is preliminary data.</text>
</comment>
<evidence type="ECO:0008006" key="4">
    <source>
        <dbReference type="Google" id="ProtNLM"/>
    </source>
</evidence>
<feature type="transmembrane region" description="Helical" evidence="1">
    <location>
        <begin position="194"/>
        <end position="216"/>
    </location>
</feature>
<dbReference type="EMBL" id="VBAP01000075">
    <property type="protein sequence ID" value="TMI73137.1"/>
    <property type="molecule type" value="Genomic_DNA"/>
</dbReference>
<feature type="transmembrane region" description="Helical" evidence="1">
    <location>
        <begin position="124"/>
        <end position="145"/>
    </location>
</feature>